<feature type="transmembrane region" description="Helical" evidence="2">
    <location>
        <begin position="59"/>
        <end position="79"/>
    </location>
</feature>
<accession>A0ABP1E0W2</accession>
<evidence type="ECO:0000313" key="3">
    <source>
        <dbReference type="EMBL" id="CAL1713671.1"/>
    </source>
</evidence>
<keyword evidence="2" id="KW-1133">Transmembrane helix</keyword>
<evidence type="ECO:0000256" key="1">
    <source>
        <dbReference type="SAM" id="MobiDB-lite"/>
    </source>
</evidence>
<evidence type="ECO:0008006" key="5">
    <source>
        <dbReference type="Google" id="ProtNLM"/>
    </source>
</evidence>
<feature type="compositionally biased region" description="Basic and acidic residues" evidence="1">
    <location>
        <begin position="128"/>
        <end position="144"/>
    </location>
</feature>
<proteinExistence type="predicted"/>
<keyword evidence="4" id="KW-1185">Reference proteome</keyword>
<organism evidence="3 4">
    <name type="scientific">Somion occarium</name>
    <dbReference type="NCBI Taxonomy" id="3059160"/>
    <lineage>
        <taxon>Eukaryota</taxon>
        <taxon>Fungi</taxon>
        <taxon>Dikarya</taxon>
        <taxon>Basidiomycota</taxon>
        <taxon>Agaricomycotina</taxon>
        <taxon>Agaricomycetes</taxon>
        <taxon>Polyporales</taxon>
        <taxon>Cerrenaceae</taxon>
        <taxon>Somion</taxon>
    </lineage>
</organism>
<evidence type="ECO:0000256" key="2">
    <source>
        <dbReference type="SAM" id="Phobius"/>
    </source>
</evidence>
<dbReference type="Proteomes" id="UP001497453">
    <property type="component" value="Chromosome 7"/>
</dbReference>
<evidence type="ECO:0000313" key="4">
    <source>
        <dbReference type="Proteomes" id="UP001497453"/>
    </source>
</evidence>
<sequence length="205" mass="22063">MGYSTIFTEASAACFELSYSSKPVASSSSSPLTHLSTIPLAVRIVDNSQDGGMTSDTKIGIVVAAVLFFSLILGFCLVARNKSRARSILPTRQAVQSPAQRKRKSPSVYSVQSGVYARSRIDTEAAVRPGDKATKAPSWTERHPAHLTPGRRSQASVSTLSVVSDTTYVGSTEYEAALPTFPSPCLHTSDTFRSPYQFDRAQAHS</sequence>
<protein>
    <recommendedName>
        <fullName evidence="5">Transmembrane protein</fullName>
    </recommendedName>
</protein>
<keyword evidence="2" id="KW-0472">Membrane</keyword>
<reference evidence="4" key="1">
    <citation type="submission" date="2024-04" db="EMBL/GenBank/DDBJ databases">
        <authorList>
            <person name="Shaw F."/>
            <person name="Minotto A."/>
        </authorList>
    </citation>
    <scope>NUCLEOTIDE SEQUENCE [LARGE SCALE GENOMIC DNA]</scope>
</reference>
<gene>
    <name evidence="3" type="ORF">GFSPODELE1_LOCUS9413</name>
</gene>
<keyword evidence="2" id="KW-0812">Transmembrane</keyword>
<feature type="region of interest" description="Disordered" evidence="1">
    <location>
        <begin position="128"/>
        <end position="153"/>
    </location>
</feature>
<name>A0ABP1E0W2_9APHY</name>
<dbReference type="EMBL" id="OZ037950">
    <property type="protein sequence ID" value="CAL1713671.1"/>
    <property type="molecule type" value="Genomic_DNA"/>
</dbReference>